<dbReference type="Proteomes" id="UP000189739">
    <property type="component" value="Unassembled WGS sequence"/>
</dbReference>
<evidence type="ECO:0000313" key="1">
    <source>
        <dbReference type="EMBL" id="OOQ60518.1"/>
    </source>
</evidence>
<organism evidence="1 2">
    <name type="scientific">Mucilaginibacter pedocola</name>
    <dbReference type="NCBI Taxonomy" id="1792845"/>
    <lineage>
        <taxon>Bacteria</taxon>
        <taxon>Pseudomonadati</taxon>
        <taxon>Bacteroidota</taxon>
        <taxon>Sphingobacteriia</taxon>
        <taxon>Sphingobacteriales</taxon>
        <taxon>Sphingobacteriaceae</taxon>
        <taxon>Mucilaginibacter</taxon>
    </lineage>
</organism>
<protein>
    <submittedName>
        <fullName evidence="1">Uncharacterized protein</fullName>
    </submittedName>
</protein>
<sequence length="70" mass="7726">MKPIIKYISLLIFSGLILPFYTHCSQNPATTTPSDVVKTASLPAENNIDILPYIYHEIAAILLPALTNLK</sequence>
<dbReference type="RefSeq" id="WP_078347526.1">
    <property type="nucleotide sequence ID" value="NZ_MBTF01000006.1"/>
</dbReference>
<dbReference type="AlphaFoldDB" id="A0A1S9PIW5"/>
<dbReference type="EMBL" id="MBTF01000006">
    <property type="protein sequence ID" value="OOQ60518.1"/>
    <property type="molecule type" value="Genomic_DNA"/>
</dbReference>
<reference evidence="1 2" key="1">
    <citation type="submission" date="2016-07" db="EMBL/GenBank/DDBJ databases">
        <title>Genomic analysis of zinc-resistant bacterium Mucilaginibacter pedocola TBZ30.</title>
        <authorList>
            <person name="Huang J."/>
            <person name="Tang J."/>
        </authorList>
    </citation>
    <scope>NUCLEOTIDE SEQUENCE [LARGE SCALE GENOMIC DNA]</scope>
    <source>
        <strain evidence="1 2">TBZ30</strain>
    </source>
</reference>
<proteinExistence type="predicted"/>
<dbReference type="OrthoDB" id="799864at2"/>
<comment type="caution">
    <text evidence="1">The sequence shown here is derived from an EMBL/GenBank/DDBJ whole genome shotgun (WGS) entry which is preliminary data.</text>
</comment>
<evidence type="ECO:0000313" key="2">
    <source>
        <dbReference type="Proteomes" id="UP000189739"/>
    </source>
</evidence>
<gene>
    <name evidence="1" type="ORF">BC343_24820</name>
</gene>
<name>A0A1S9PIW5_9SPHI</name>
<dbReference type="STRING" id="1792845.BC343_24820"/>
<accession>A0A1S9PIW5</accession>
<keyword evidence="2" id="KW-1185">Reference proteome</keyword>